<dbReference type="EMBL" id="JAPDRN010000096">
    <property type="protein sequence ID" value="KAJ9624292.1"/>
    <property type="molecule type" value="Genomic_DNA"/>
</dbReference>
<feature type="active site" description="Nucleophile" evidence="1">
    <location>
        <position position="423"/>
    </location>
</feature>
<gene>
    <name evidence="4" type="ORF">H2204_010999</name>
</gene>
<comment type="caution">
    <text evidence="4">The sequence shown here is derived from an EMBL/GenBank/DDBJ whole genome shotgun (WGS) entry which is preliminary data.</text>
</comment>
<dbReference type="Pfam" id="PF01019">
    <property type="entry name" value="G_glu_transpept"/>
    <property type="match status" value="1"/>
</dbReference>
<dbReference type="SUPFAM" id="SSF56235">
    <property type="entry name" value="N-terminal nucleophile aminohydrolases (Ntn hydrolases)"/>
    <property type="match status" value="1"/>
</dbReference>
<sequence length="615" mass="66422">MVAAESVSVNPNSLFSTGFLRGFRPLIAAAAKIGSPPFHRNPTVSRRLARSLLAAAVLAAVPMLSQAADRITGHTFATRSEVIAPHAMAATSQPLATQIALDVMRAGGSAVDAAIAANAALGLMEPTGNGVGGDLFAIVWDPKTQKLYGYNGSGRSPKSLTLAEFQRRGLKEIPATGPLPVSVPGAVDGWFALHDRFGRKSMADNLAPAIRYAREGHPVAEVIAYYWDRSVPKLSQYPGFNEQFTIDGHAPRKGEMWKNPNLADTLQKIADGGRDAFYKGDIAHTIGDYFKKNGGHLSYQDMADHHGEWVEPVSSNYRGYDVWELPPNSQGIAALQILNVLEGYDFSKIPFGSPEHVHLFVEAKKLAFADRARFYADMAFQPAPVQKLISKDYAAQRRALISMDKALKEVQPGTPKQLEEGDTIYMTVADADGMMVSLIQSNYRGMGSGMAPPGLGFILQDRGEMFVLQRNHPNGYAPGKRPFQTIIPAFITKGGKPYASFGVMGGAMQPQGHAQIVMNLVDFGMNLQEAGDAPRIQHEGSTEPTGQATAMTDGGEVNLETGFPYETVRALMRKGHRVVFADGPYGGYQAILRDPETGVYYGASESRKDGQAAGY</sequence>
<organism evidence="4">
    <name type="scientific">Knufia peltigerae</name>
    <dbReference type="NCBI Taxonomy" id="1002370"/>
    <lineage>
        <taxon>Eukaryota</taxon>
        <taxon>Fungi</taxon>
        <taxon>Dikarya</taxon>
        <taxon>Ascomycota</taxon>
        <taxon>Pezizomycotina</taxon>
        <taxon>Eurotiomycetes</taxon>
        <taxon>Chaetothyriomycetidae</taxon>
        <taxon>Chaetothyriales</taxon>
        <taxon>Trichomeriaceae</taxon>
        <taxon>Knufia</taxon>
    </lineage>
</organism>
<dbReference type="PRINTS" id="PR01210">
    <property type="entry name" value="GGTRANSPTASE"/>
</dbReference>
<proteinExistence type="predicted"/>
<evidence type="ECO:0000256" key="3">
    <source>
        <dbReference type="SAM" id="MobiDB-lite"/>
    </source>
</evidence>
<evidence type="ECO:0000313" key="4">
    <source>
        <dbReference type="EMBL" id="KAJ9624292.1"/>
    </source>
</evidence>
<dbReference type="PANTHER" id="PTHR43881">
    <property type="entry name" value="GAMMA-GLUTAMYLTRANSPEPTIDASE (AFU_ORTHOLOGUE AFUA_4G13580)"/>
    <property type="match status" value="1"/>
</dbReference>
<dbReference type="NCBIfam" id="TIGR00066">
    <property type="entry name" value="g_glut_trans"/>
    <property type="match status" value="1"/>
</dbReference>
<dbReference type="GO" id="GO:0036374">
    <property type="term" value="F:glutathione hydrolase activity"/>
    <property type="evidence" value="ECO:0007669"/>
    <property type="project" value="InterPro"/>
</dbReference>
<name>A0AA38XVD0_9EURO</name>
<dbReference type="GO" id="GO:0006751">
    <property type="term" value="P:glutathione catabolic process"/>
    <property type="evidence" value="ECO:0007669"/>
    <property type="project" value="InterPro"/>
</dbReference>
<dbReference type="InterPro" id="IPR029055">
    <property type="entry name" value="Ntn_hydrolases_N"/>
</dbReference>
<protein>
    <recommendedName>
        <fullName evidence="5">Gamma-glutamyltransferase</fullName>
    </recommendedName>
</protein>
<evidence type="ECO:0008006" key="5">
    <source>
        <dbReference type="Google" id="ProtNLM"/>
    </source>
</evidence>
<dbReference type="PANTHER" id="PTHR43881:SF1">
    <property type="entry name" value="GAMMA-GLUTAMYLTRANSPEPTIDASE (AFU_ORTHOLOGUE AFUA_4G13580)"/>
    <property type="match status" value="1"/>
</dbReference>
<dbReference type="InterPro" id="IPR052896">
    <property type="entry name" value="GGT-like_enzyme"/>
</dbReference>
<dbReference type="InterPro" id="IPR043137">
    <property type="entry name" value="GGT_ssub_C"/>
</dbReference>
<feature type="region of interest" description="Disordered" evidence="3">
    <location>
        <begin position="536"/>
        <end position="555"/>
    </location>
</feature>
<dbReference type="InterPro" id="IPR043138">
    <property type="entry name" value="GGT_lsub"/>
</dbReference>
<dbReference type="Gene3D" id="3.60.20.40">
    <property type="match status" value="1"/>
</dbReference>
<dbReference type="InterPro" id="IPR000101">
    <property type="entry name" value="GGT_peptidase"/>
</dbReference>
<dbReference type="AlphaFoldDB" id="A0AA38XVD0"/>
<dbReference type="Gene3D" id="1.10.246.130">
    <property type="match status" value="1"/>
</dbReference>
<evidence type="ECO:0000256" key="1">
    <source>
        <dbReference type="PIRSR" id="PIRSR600101-1"/>
    </source>
</evidence>
<accession>A0AA38XVD0</accession>
<feature type="binding site" evidence="2">
    <location>
        <position position="506"/>
    </location>
    <ligand>
        <name>L-glutamate</name>
        <dbReference type="ChEBI" id="CHEBI:29985"/>
    </ligand>
</feature>
<evidence type="ECO:0000256" key="2">
    <source>
        <dbReference type="PIRSR" id="PIRSR600101-2"/>
    </source>
</evidence>
<reference evidence="4" key="1">
    <citation type="submission" date="2022-10" db="EMBL/GenBank/DDBJ databases">
        <title>Culturing micro-colonial fungi from biological soil crusts in the Mojave desert and describing Neophaeococcomyces mojavensis, and introducing the new genera and species Taxawa tesnikishii.</title>
        <authorList>
            <person name="Kurbessoian T."/>
            <person name="Stajich J.E."/>
        </authorList>
    </citation>
    <scope>NUCLEOTIDE SEQUENCE</scope>
    <source>
        <strain evidence="4">TK_35</strain>
    </source>
</reference>